<evidence type="ECO:0000313" key="3">
    <source>
        <dbReference type="EMBL" id="KAH9315207.1"/>
    </source>
</evidence>
<sequence length="1146" mass="126918">MVVKDTRVVNTGGKSSAERAPLRRLSSLENKGFRKTPTVKKGGTGTGNGRIIKEMKGIVDDKVVLLSNPVAKTPHYRRPTANSSNQARVHLKPLPASSPFKFSKVRRFPLGSQSPDAGKYVAENVRKSSLLGSKSSDRSPVKISGLKLSKSLEKTSVKINGLKPSKAIEKTPGLLKPKTPRSGLCSKPSNVARDTCSSNCKHVVKVGGFTISPEPRCPYHYCSLNHLDHVEPPSVKQFLATRRRFLRTQKSFRWVGLTPVSGDTGDGVETECVADTGQKLWVVGHVNDTKEEDALGVGSKSDDDPRPGDCQIVDCHDYNDDGLLFESGECHGNDVMQIDKSSMDESNANTETDESVELLAENEDVKNDNQKFDVEATGRDMASNSHDYDQFAEIWVNVSNVKVRADESMEAFEEREDGEDDHRDLHIEVSANDMVSKWGDCDQIAGSLVDHIDVMVRAEELFAEDADLKDDTSEVDVEASAHNLARDFHDYGQSKERQCFIQISALVPECWSEIRPDGLLDVSFSEVNSCLKDEVRKEDDCNNYEGGPVSEVCDNNHIKQFVVCQEDDYDRTEDTEMQCSVQVNALGIECKSHTELDGMPDVSFSPGNNGLKDVVEEEYDRGSGRLEGLLVSEVCACDHVELSAGCDDDYDQIEAAEQQCFIQVNIIGPECDSPTESDGLPDASFSEASSILIDEVKEEDDCVSGSSECQSVSDVSADDHIKHSASCKDDYNQIEDTEQRCFLPICALGTNCSSHTEPNNLSNVSFSEVNSCRKDEVKEEYHYVSVSYKGESATEVHVNGHTKQFAGWEDDQSCNGGAGNEITDHDGIKCDEFDSSCSGDSKLNCYIQDGDFGMQCSSNTDVDSLPYSSDNELGAVPKQQNKEECVRSAGIIFDGFDDDYNLTSLFAECKDDSSRNSESNCPVKFSIHLDVDSPMDKVLLDSSLNSKFEEGEDINTLAGREDGCASKIDGNDFEEQYSESEEAINEILRTSSDYDDNQAMETELFNDMIKERCDISGISLNGSVTECESLKIGRKGYRNIAEENKNKPHRLKFRQGHVHPFDNQISEAEKVDLRHQMTEDRRAAHEWMLDYALTKIVNKLSPFRQRKVELLVEAFETVTPLSKHEANDSPHATRDFTCSRPIQACS</sequence>
<feature type="region of interest" description="Disordered" evidence="1">
    <location>
        <begin position="1123"/>
        <end position="1146"/>
    </location>
</feature>
<dbReference type="OMA" id="KDDNHGL"/>
<reference evidence="3 4" key="1">
    <citation type="journal article" date="2021" name="Nat. Plants">
        <title>The Taxus genome provides insights into paclitaxel biosynthesis.</title>
        <authorList>
            <person name="Xiong X."/>
            <person name="Gou J."/>
            <person name="Liao Q."/>
            <person name="Li Y."/>
            <person name="Zhou Q."/>
            <person name="Bi G."/>
            <person name="Li C."/>
            <person name="Du R."/>
            <person name="Wang X."/>
            <person name="Sun T."/>
            <person name="Guo L."/>
            <person name="Liang H."/>
            <person name="Lu P."/>
            <person name="Wu Y."/>
            <person name="Zhang Z."/>
            <person name="Ro D.K."/>
            <person name="Shang Y."/>
            <person name="Huang S."/>
            <person name="Yan J."/>
        </authorList>
    </citation>
    <scope>NUCLEOTIDE SEQUENCE [LARGE SCALE GENOMIC DNA]</scope>
    <source>
        <strain evidence="3">Ta-2019</strain>
    </source>
</reference>
<protein>
    <recommendedName>
        <fullName evidence="2">Calmodulin-binding domain-containing protein</fullName>
    </recommendedName>
</protein>
<proteinExistence type="predicted"/>
<accession>A0AA38G2T5</accession>
<dbReference type="AlphaFoldDB" id="A0AA38G2T5"/>
<dbReference type="Proteomes" id="UP000824469">
    <property type="component" value="Unassembled WGS sequence"/>
</dbReference>
<feature type="region of interest" description="Disordered" evidence="1">
    <location>
        <begin position="1"/>
        <end position="48"/>
    </location>
</feature>
<dbReference type="SMART" id="SM01054">
    <property type="entry name" value="CaM_binding"/>
    <property type="match status" value="1"/>
</dbReference>
<name>A0AA38G2T5_TAXCH</name>
<keyword evidence="4" id="KW-1185">Reference proteome</keyword>
<dbReference type="InterPro" id="IPR012417">
    <property type="entry name" value="CaM-bd_dom_pln"/>
</dbReference>
<dbReference type="PANTHER" id="PTHR33923">
    <property type="entry name" value="CALMODULIN-BINDING PROTEIN-RELATED"/>
    <property type="match status" value="1"/>
</dbReference>
<evidence type="ECO:0000313" key="4">
    <source>
        <dbReference type="Proteomes" id="UP000824469"/>
    </source>
</evidence>
<gene>
    <name evidence="3" type="ORF">KI387_023834</name>
</gene>
<dbReference type="InterPro" id="IPR044681">
    <property type="entry name" value="PICBP-like"/>
</dbReference>
<dbReference type="Pfam" id="PF07839">
    <property type="entry name" value="CaM_binding"/>
    <property type="match status" value="1"/>
</dbReference>
<evidence type="ECO:0000259" key="2">
    <source>
        <dbReference type="SMART" id="SM01054"/>
    </source>
</evidence>
<organism evidence="3 4">
    <name type="scientific">Taxus chinensis</name>
    <name type="common">Chinese yew</name>
    <name type="synonym">Taxus wallichiana var. chinensis</name>
    <dbReference type="NCBI Taxonomy" id="29808"/>
    <lineage>
        <taxon>Eukaryota</taxon>
        <taxon>Viridiplantae</taxon>
        <taxon>Streptophyta</taxon>
        <taxon>Embryophyta</taxon>
        <taxon>Tracheophyta</taxon>
        <taxon>Spermatophyta</taxon>
        <taxon>Pinopsida</taxon>
        <taxon>Pinidae</taxon>
        <taxon>Conifers II</taxon>
        <taxon>Cupressales</taxon>
        <taxon>Taxaceae</taxon>
        <taxon>Taxus</taxon>
    </lineage>
</organism>
<feature type="compositionally biased region" description="Basic and acidic residues" evidence="1">
    <location>
        <begin position="1123"/>
        <end position="1134"/>
    </location>
</feature>
<dbReference type="GO" id="GO:0005516">
    <property type="term" value="F:calmodulin binding"/>
    <property type="evidence" value="ECO:0007669"/>
    <property type="project" value="InterPro"/>
</dbReference>
<comment type="caution">
    <text evidence="3">The sequence shown here is derived from an EMBL/GenBank/DDBJ whole genome shotgun (WGS) entry which is preliminary data.</text>
</comment>
<feature type="domain" description="Calmodulin-binding" evidence="2">
    <location>
        <begin position="996"/>
        <end position="1120"/>
    </location>
</feature>
<dbReference type="PANTHER" id="PTHR33923:SF2">
    <property type="entry name" value="CALMODULIN-BINDING PROTEIN-RELATED"/>
    <property type="match status" value="1"/>
</dbReference>
<dbReference type="EMBL" id="JAHRHJ020000005">
    <property type="protein sequence ID" value="KAH9315207.1"/>
    <property type="molecule type" value="Genomic_DNA"/>
</dbReference>
<evidence type="ECO:0000256" key="1">
    <source>
        <dbReference type="SAM" id="MobiDB-lite"/>
    </source>
</evidence>